<name>X1QEM9_9ZZZZ</name>
<comment type="caution">
    <text evidence="1">The sequence shown here is derived from an EMBL/GenBank/DDBJ whole genome shotgun (WGS) entry which is preliminary data.</text>
</comment>
<dbReference type="InterPro" id="IPR028994">
    <property type="entry name" value="Integrin_alpha_N"/>
</dbReference>
<dbReference type="EMBL" id="BARV01030470">
    <property type="protein sequence ID" value="GAI41729.1"/>
    <property type="molecule type" value="Genomic_DNA"/>
</dbReference>
<protein>
    <recommendedName>
        <fullName evidence="2">VCBS repeat-containing protein</fullName>
    </recommendedName>
</protein>
<sequence length="64" mass="7048">MNKFIGIVIISGFLITAYAQAPLFFDPDSIKANGVNIDVGYYGSPYVYDWDGDGKKDLILGLTR</sequence>
<dbReference type="SUPFAM" id="SSF69318">
    <property type="entry name" value="Integrin alpha N-terminal domain"/>
    <property type="match status" value="1"/>
</dbReference>
<evidence type="ECO:0008006" key="2">
    <source>
        <dbReference type="Google" id="ProtNLM"/>
    </source>
</evidence>
<gene>
    <name evidence="1" type="ORF">S06H3_48393</name>
</gene>
<dbReference type="AlphaFoldDB" id="X1QEM9"/>
<accession>X1QEM9</accession>
<reference evidence="1" key="1">
    <citation type="journal article" date="2014" name="Front. Microbiol.">
        <title>High frequency of phylogenetically diverse reductive dehalogenase-homologous genes in deep subseafloor sedimentary metagenomes.</title>
        <authorList>
            <person name="Kawai M."/>
            <person name="Futagami T."/>
            <person name="Toyoda A."/>
            <person name="Takaki Y."/>
            <person name="Nishi S."/>
            <person name="Hori S."/>
            <person name="Arai W."/>
            <person name="Tsubouchi T."/>
            <person name="Morono Y."/>
            <person name="Uchiyama I."/>
            <person name="Ito T."/>
            <person name="Fujiyama A."/>
            <person name="Inagaki F."/>
            <person name="Takami H."/>
        </authorList>
    </citation>
    <scope>NUCLEOTIDE SEQUENCE</scope>
    <source>
        <strain evidence="1">Expedition CK06-06</strain>
    </source>
</reference>
<evidence type="ECO:0000313" key="1">
    <source>
        <dbReference type="EMBL" id="GAI41729.1"/>
    </source>
</evidence>
<organism evidence="1">
    <name type="scientific">marine sediment metagenome</name>
    <dbReference type="NCBI Taxonomy" id="412755"/>
    <lineage>
        <taxon>unclassified sequences</taxon>
        <taxon>metagenomes</taxon>
        <taxon>ecological metagenomes</taxon>
    </lineage>
</organism>
<proteinExistence type="predicted"/>